<evidence type="ECO:0000313" key="3">
    <source>
        <dbReference type="Proteomes" id="UP000626092"/>
    </source>
</evidence>
<evidence type="ECO:0000256" key="1">
    <source>
        <dbReference type="SAM" id="MobiDB-lite"/>
    </source>
</evidence>
<dbReference type="EMBL" id="WJXA01000002">
    <property type="protein sequence ID" value="KAF7150106.1"/>
    <property type="molecule type" value="Genomic_DNA"/>
</dbReference>
<proteinExistence type="predicted"/>
<accession>A0A834H963</accession>
<comment type="caution">
    <text evidence="2">The sequence shown here is derived from an EMBL/GenBank/DDBJ whole genome shotgun (WGS) entry which is preliminary data.</text>
</comment>
<gene>
    <name evidence="2" type="ORF">RHSIM_Rhsim02G0074300</name>
</gene>
<dbReference type="AlphaFoldDB" id="A0A834H963"/>
<evidence type="ECO:0000313" key="2">
    <source>
        <dbReference type="EMBL" id="KAF7150106.1"/>
    </source>
</evidence>
<name>A0A834H963_RHOSS</name>
<feature type="region of interest" description="Disordered" evidence="1">
    <location>
        <begin position="1"/>
        <end position="53"/>
    </location>
</feature>
<organism evidence="2 3">
    <name type="scientific">Rhododendron simsii</name>
    <name type="common">Sims's rhododendron</name>
    <dbReference type="NCBI Taxonomy" id="118357"/>
    <lineage>
        <taxon>Eukaryota</taxon>
        <taxon>Viridiplantae</taxon>
        <taxon>Streptophyta</taxon>
        <taxon>Embryophyta</taxon>
        <taxon>Tracheophyta</taxon>
        <taxon>Spermatophyta</taxon>
        <taxon>Magnoliopsida</taxon>
        <taxon>eudicotyledons</taxon>
        <taxon>Gunneridae</taxon>
        <taxon>Pentapetalae</taxon>
        <taxon>asterids</taxon>
        <taxon>Ericales</taxon>
        <taxon>Ericaceae</taxon>
        <taxon>Ericoideae</taxon>
        <taxon>Rhodoreae</taxon>
        <taxon>Rhododendron</taxon>
    </lineage>
</organism>
<reference evidence="2" key="1">
    <citation type="submission" date="2019-11" db="EMBL/GenBank/DDBJ databases">
        <authorList>
            <person name="Liu Y."/>
            <person name="Hou J."/>
            <person name="Li T.-Q."/>
            <person name="Guan C.-H."/>
            <person name="Wu X."/>
            <person name="Wu H.-Z."/>
            <person name="Ling F."/>
            <person name="Zhang R."/>
            <person name="Shi X.-G."/>
            <person name="Ren J.-P."/>
            <person name="Chen E.-F."/>
            <person name="Sun J.-M."/>
        </authorList>
    </citation>
    <scope>NUCLEOTIDE SEQUENCE</scope>
    <source>
        <strain evidence="2">Adult_tree_wgs_1</strain>
        <tissue evidence="2">Leaves</tissue>
    </source>
</reference>
<sequence length="78" mass="9180">MASKRNPTHVANGEEYSRPQVGKGISKTSMAQRARRERERILKQTTAPQTEQHLKRDTRIYTLLNSLLSIYRHNLYRK</sequence>
<protein>
    <submittedName>
        <fullName evidence="2">Uncharacterized protein</fullName>
    </submittedName>
</protein>
<keyword evidence="3" id="KW-1185">Reference proteome</keyword>
<dbReference type="Proteomes" id="UP000626092">
    <property type="component" value="Unassembled WGS sequence"/>
</dbReference>
<dbReference type="OrthoDB" id="1804876at2759"/>